<dbReference type="STRING" id="98765.A0A2R6S570"/>
<gene>
    <name evidence="7" type="ORF">PHLCEN_2v732</name>
</gene>
<feature type="compositionally biased region" description="Acidic residues" evidence="5">
    <location>
        <begin position="521"/>
        <end position="564"/>
    </location>
</feature>
<name>A0A2R6S570_9APHY</name>
<evidence type="ECO:0000313" key="7">
    <source>
        <dbReference type="EMBL" id="PSS37428.1"/>
    </source>
</evidence>
<dbReference type="EMBL" id="MLYV02000043">
    <property type="protein sequence ID" value="PSS37428.1"/>
    <property type="molecule type" value="Genomic_DNA"/>
</dbReference>
<evidence type="ECO:0000256" key="3">
    <source>
        <dbReference type="ARBA" id="ARBA00023204"/>
    </source>
</evidence>
<comment type="caution">
    <text evidence="7">The sequence shown here is derived from an EMBL/GenBank/DDBJ whole genome shotgun (WGS) entry which is preliminary data.</text>
</comment>
<keyword evidence="8" id="KW-1185">Reference proteome</keyword>
<evidence type="ECO:0000256" key="4">
    <source>
        <dbReference type="ARBA" id="ARBA00023242"/>
    </source>
</evidence>
<dbReference type="Pfam" id="PF12253">
    <property type="entry name" value="CAF1A_dimeriz"/>
    <property type="match status" value="1"/>
</dbReference>
<evidence type="ECO:0000256" key="1">
    <source>
        <dbReference type="ARBA" id="ARBA00004123"/>
    </source>
</evidence>
<evidence type="ECO:0000313" key="8">
    <source>
        <dbReference type="Proteomes" id="UP000186601"/>
    </source>
</evidence>
<dbReference type="GO" id="GO:0005634">
    <property type="term" value="C:nucleus"/>
    <property type="evidence" value="ECO:0007669"/>
    <property type="project" value="UniProtKB-SubCell"/>
</dbReference>
<dbReference type="PANTHER" id="PTHR15272">
    <property type="entry name" value="CHROMATIN ASSEMBLY FACTOR 1 SUBUNIT A CAF-1 SUBUNIT A"/>
    <property type="match status" value="1"/>
</dbReference>
<feature type="compositionally biased region" description="Polar residues" evidence="5">
    <location>
        <begin position="202"/>
        <end position="213"/>
    </location>
</feature>
<evidence type="ECO:0000259" key="6">
    <source>
        <dbReference type="Pfam" id="PF12253"/>
    </source>
</evidence>
<dbReference type="Proteomes" id="UP000186601">
    <property type="component" value="Unassembled WGS sequence"/>
</dbReference>
<dbReference type="GO" id="GO:0006281">
    <property type="term" value="P:DNA repair"/>
    <property type="evidence" value="ECO:0007669"/>
    <property type="project" value="UniProtKB-KW"/>
</dbReference>
<protein>
    <recommendedName>
        <fullName evidence="6">Chromatin assembly factor 1 subunit A dimerization domain-containing protein</fullName>
    </recommendedName>
</protein>
<keyword evidence="3" id="KW-0234">DNA repair</keyword>
<feature type="region of interest" description="Disordered" evidence="5">
    <location>
        <begin position="202"/>
        <end position="324"/>
    </location>
</feature>
<keyword evidence="2" id="KW-0227">DNA damage</keyword>
<reference evidence="7 8" key="1">
    <citation type="submission" date="2018-02" db="EMBL/GenBank/DDBJ databases">
        <title>Genome sequence of the basidiomycete white-rot fungus Phlebia centrifuga.</title>
        <authorList>
            <person name="Granchi Z."/>
            <person name="Peng M."/>
            <person name="de Vries R.P."/>
            <person name="Hilden K."/>
            <person name="Makela M.R."/>
            <person name="Grigoriev I."/>
            <person name="Riley R."/>
        </authorList>
    </citation>
    <scope>NUCLEOTIDE SEQUENCE [LARGE SCALE GENOMIC DNA]</scope>
    <source>
        <strain evidence="7 8">FBCC195</strain>
    </source>
</reference>
<dbReference type="OrthoDB" id="440676at2759"/>
<feature type="compositionally biased region" description="Basic and acidic residues" evidence="5">
    <location>
        <begin position="588"/>
        <end position="600"/>
    </location>
</feature>
<feature type="region of interest" description="Disordered" evidence="5">
    <location>
        <begin position="521"/>
        <end position="603"/>
    </location>
</feature>
<feature type="domain" description="Chromatin assembly factor 1 subunit A dimerization" evidence="6">
    <location>
        <begin position="479"/>
        <end position="548"/>
    </location>
</feature>
<dbReference type="AlphaFoldDB" id="A0A2R6S570"/>
<dbReference type="GO" id="GO:0006334">
    <property type="term" value="P:nucleosome assembly"/>
    <property type="evidence" value="ECO:0007669"/>
    <property type="project" value="TreeGrafter"/>
</dbReference>
<sequence>MSFEKMSETMQDIVRFREMLEQKIETKAHPLSAIPDEHKPVVAKLVHESDRSLQALAKHIQHELLPAQDEDDEEAQKTVGSLLPLSMIEKAVKSIASRNNYGLESANTGGRVTASWQVWRWEINEEFRGWLPKAAKEKAQIRLAERQQAKVDLLSLFQTLPESERNAIVGPKPSAKIPVHKFKAQPKEIIVIDATEAVTNSYKNAQPSSQPKQEISEGVNTEGVDRQSEVESSPSKNGRPKKVLDPEKLAKEKERQEKRLARAEREKKAQEAQDKSRSLMASFFGKTKAASSFGSDGRASSIPKDKEVTSTSGGHEISNIAGPSNITHSEFEKTFRPFMVKKDAELAPINKFRERKKGKKGKGNGLVSTDMDIIVIDDDGDEQVENEDEDIQMMDVAPSNHDFGQLTAEDRLRDAISSFPPTFPLPHHARQTHAEFKSYHNEPIRSLIAQLNEAEIVGDDSAVRSILSRLRSRRRVPAKVLIFADDARPGYFGTWTRNSREVGPRTPFARDVVSLDYTYDSGEEWEEESGEADDVVEDAEDEEVAAEEVDSDLDSWLVDDDEGVEPGTPIEDRAGSPFEFPVPPPPEQPKRKSNDGDPKMNKKRKVVVPLVPFMKGTCWESTIGQCDYEPFSAYRIQLLNDTPFPINPFTFVSIPVDEKPPVPTTTQSHPDSRSFAVPALPERLQVPPSDAATSSSGPSVVKIKKRPVVQPKTPFPDAHIPLLLSKISSLESGSLTFIVETVYKELSEFKVKKNAIEAKVKEIGEKSREGKKLWVIKPEVKALYQV</sequence>
<dbReference type="PANTHER" id="PTHR15272:SF0">
    <property type="entry name" value="CHROMATIN ASSEMBLY FACTOR 1 SUBUNIT A"/>
    <property type="match status" value="1"/>
</dbReference>
<proteinExistence type="predicted"/>
<evidence type="ECO:0000256" key="5">
    <source>
        <dbReference type="SAM" id="MobiDB-lite"/>
    </source>
</evidence>
<organism evidence="7 8">
    <name type="scientific">Hermanssonia centrifuga</name>
    <dbReference type="NCBI Taxonomy" id="98765"/>
    <lineage>
        <taxon>Eukaryota</taxon>
        <taxon>Fungi</taxon>
        <taxon>Dikarya</taxon>
        <taxon>Basidiomycota</taxon>
        <taxon>Agaricomycotina</taxon>
        <taxon>Agaricomycetes</taxon>
        <taxon>Polyporales</taxon>
        <taxon>Meruliaceae</taxon>
        <taxon>Hermanssonia</taxon>
    </lineage>
</organism>
<accession>A0A2R6S570</accession>
<dbReference type="GO" id="GO:0033186">
    <property type="term" value="C:CAF-1 complex"/>
    <property type="evidence" value="ECO:0007669"/>
    <property type="project" value="TreeGrafter"/>
</dbReference>
<feature type="compositionally biased region" description="Basic and acidic residues" evidence="5">
    <location>
        <begin position="242"/>
        <end position="277"/>
    </location>
</feature>
<dbReference type="InterPro" id="IPR022043">
    <property type="entry name" value="CAF1A_DD"/>
</dbReference>
<evidence type="ECO:0000256" key="2">
    <source>
        <dbReference type="ARBA" id="ARBA00022763"/>
    </source>
</evidence>
<keyword evidence="4" id="KW-0539">Nucleus</keyword>
<comment type="subcellular location">
    <subcellularLocation>
        <location evidence="1">Nucleus</location>
    </subcellularLocation>
</comment>